<dbReference type="Pfam" id="PF01025">
    <property type="entry name" value="GrpE"/>
    <property type="match status" value="1"/>
</dbReference>
<dbReference type="GO" id="GO:0006457">
    <property type="term" value="P:protein folding"/>
    <property type="evidence" value="ECO:0007669"/>
    <property type="project" value="InterPro"/>
</dbReference>
<dbReference type="PANTHER" id="PTHR21237:SF23">
    <property type="entry name" value="GRPE PROTEIN HOMOLOG, MITOCHONDRIAL"/>
    <property type="match status" value="1"/>
</dbReference>
<evidence type="ECO:0000256" key="1">
    <source>
        <dbReference type="ARBA" id="ARBA00004496"/>
    </source>
</evidence>
<dbReference type="InterPro" id="IPR000740">
    <property type="entry name" value="GrpE"/>
</dbReference>
<dbReference type="AlphaFoldDB" id="A0A494WSF2"/>
<feature type="compositionally biased region" description="Basic and acidic residues" evidence="13">
    <location>
        <begin position="55"/>
        <end position="64"/>
    </location>
</feature>
<evidence type="ECO:0000256" key="12">
    <source>
        <dbReference type="RuleBase" id="RU004478"/>
    </source>
</evidence>
<evidence type="ECO:0000256" key="7">
    <source>
        <dbReference type="ARBA" id="ARBA00053401"/>
    </source>
</evidence>
<organism evidence="14 15">
    <name type="scientific">Desulfofundulus salinus</name>
    <dbReference type="NCBI Taxonomy" id="2419843"/>
    <lineage>
        <taxon>Bacteria</taxon>
        <taxon>Bacillati</taxon>
        <taxon>Bacillota</taxon>
        <taxon>Clostridia</taxon>
        <taxon>Eubacteriales</taxon>
        <taxon>Peptococcaceae</taxon>
        <taxon>Desulfofundulus</taxon>
    </lineage>
</organism>
<evidence type="ECO:0000256" key="10">
    <source>
        <dbReference type="HAMAP-Rule" id="MF_01151"/>
    </source>
</evidence>
<evidence type="ECO:0000256" key="13">
    <source>
        <dbReference type="SAM" id="MobiDB-lite"/>
    </source>
</evidence>
<dbReference type="SUPFAM" id="SSF58014">
    <property type="entry name" value="Coiled-coil domain of nucleotide exchange factor GrpE"/>
    <property type="match status" value="1"/>
</dbReference>
<feature type="region of interest" description="Disordered" evidence="13">
    <location>
        <begin position="211"/>
        <end position="237"/>
    </location>
</feature>
<dbReference type="InterPro" id="IPR009012">
    <property type="entry name" value="GrpE_head"/>
</dbReference>
<gene>
    <name evidence="10 14" type="primary">grpE</name>
    <name evidence="14" type="ORF">D7024_04170</name>
</gene>
<comment type="subcellular location">
    <subcellularLocation>
        <location evidence="1 10">Cytoplasm</location>
    </subcellularLocation>
</comment>
<evidence type="ECO:0000313" key="14">
    <source>
        <dbReference type="EMBL" id="RKO66216.1"/>
    </source>
</evidence>
<evidence type="ECO:0000256" key="8">
    <source>
        <dbReference type="ARBA" id="ARBA00072274"/>
    </source>
</evidence>
<protein>
    <recommendedName>
        <fullName evidence="8 10">Protein GrpE</fullName>
    </recommendedName>
    <alternativeName>
        <fullName evidence="9 10">HSP-70 cofactor</fullName>
    </alternativeName>
</protein>
<dbReference type="PROSITE" id="PS01071">
    <property type="entry name" value="GRPE"/>
    <property type="match status" value="1"/>
</dbReference>
<dbReference type="FunFam" id="2.30.22.10:FF:000001">
    <property type="entry name" value="Protein GrpE"/>
    <property type="match status" value="1"/>
</dbReference>
<dbReference type="CDD" id="cd00446">
    <property type="entry name" value="GrpE"/>
    <property type="match status" value="1"/>
</dbReference>
<dbReference type="EMBL" id="RBWE01000001">
    <property type="protein sequence ID" value="RKO66216.1"/>
    <property type="molecule type" value="Genomic_DNA"/>
</dbReference>
<dbReference type="GO" id="GO:0005737">
    <property type="term" value="C:cytoplasm"/>
    <property type="evidence" value="ECO:0007669"/>
    <property type="project" value="UniProtKB-SubCell"/>
</dbReference>
<keyword evidence="6 10" id="KW-0143">Chaperone</keyword>
<evidence type="ECO:0000256" key="2">
    <source>
        <dbReference type="ARBA" id="ARBA00009054"/>
    </source>
</evidence>
<dbReference type="GO" id="GO:0051087">
    <property type="term" value="F:protein-folding chaperone binding"/>
    <property type="evidence" value="ECO:0007669"/>
    <property type="project" value="InterPro"/>
</dbReference>
<comment type="similarity">
    <text evidence="2 10 12">Belongs to the GrpE family.</text>
</comment>
<dbReference type="SUPFAM" id="SSF51064">
    <property type="entry name" value="Head domain of nucleotide exchange factor GrpE"/>
    <property type="match status" value="1"/>
</dbReference>
<evidence type="ECO:0000313" key="15">
    <source>
        <dbReference type="Proteomes" id="UP000271256"/>
    </source>
</evidence>
<dbReference type="GO" id="GO:0042803">
    <property type="term" value="F:protein homodimerization activity"/>
    <property type="evidence" value="ECO:0007669"/>
    <property type="project" value="InterPro"/>
</dbReference>
<keyword evidence="5 10" id="KW-0346">Stress response</keyword>
<dbReference type="Gene3D" id="3.90.20.20">
    <property type="match status" value="1"/>
</dbReference>
<dbReference type="GO" id="GO:0051082">
    <property type="term" value="F:unfolded protein binding"/>
    <property type="evidence" value="ECO:0007669"/>
    <property type="project" value="TreeGrafter"/>
</dbReference>
<evidence type="ECO:0000256" key="3">
    <source>
        <dbReference type="ARBA" id="ARBA00011738"/>
    </source>
</evidence>
<accession>A0A494WSF2</accession>
<reference evidence="14 15" key="1">
    <citation type="submission" date="2018-10" db="EMBL/GenBank/DDBJ databases">
        <authorList>
            <person name="Grouzdev D.S."/>
            <person name="Krutkina M.S."/>
            <person name="Tourova T.P."/>
            <person name="Nazina T.N."/>
        </authorList>
    </citation>
    <scope>NUCLEOTIDE SEQUENCE [LARGE SCALE GENOMIC DNA]</scope>
    <source>
        <strain evidence="14 15">435</strain>
    </source>
</reference>
<evidence type="ECO:0000256" key="11">
    <source>
        <dbReference type="RuleBase" id="RU000639"/>
    </source>
</evidence>
<evidence type="ECO:0000256" key="4">
    <source>
        <dbReference type="ARBA" id="ARBA00022490"/>
    </source>
</evidence>
<comment type="caution">
    <text evidence="14">The sequence shown here is derived from an EMBL/GenBank/DDBJ whole genome shotgun (WGS) entry which is preliminary data.</text>
</comment>
<dbReference type="HAMAP" id="MF_01151">
    <property type="entry name" value="GrpE"/>
    <property type="match status" value="1"/>
</dbReference>
<comment type="function">
    <text evidence="7 10 11">Participates actively in the response to hyperosmotic and heat shock by preventing the aggregation of stress-denatured proteins, in association with DnaK and GrpE. It is the nucleotide exchange factor for DnaK and may function as a thermosensor. Unfolded proteins bind initially to DnaJ; upon interaction with the DnaJ-bound protein, DnaK hydrolyzes its bound ATP, resulting in the formation of a stable complex. GrpE releases ADP from DnaK; ATP binding to DnaK triggers the release of the substrate protein, thus completing the reaction cycle. Several rounds of ATP-dependent interactions between DnaJ, DnaK and GrpE are required for fully efficient folding.</text>
</comment>
<proteinExistence type="inferred from homology"/>
<dbReference type="OrthoDB" id="9812586at2"/>
<feature type="region of interest" description="Disordered" evidence="13">
    <location>
        <begin position="1"/>
        <end position="64"/>
    </location>
</feature>
<evidence type="ECO:0000256" key="6">
    <source>
        <dbReference type="ARBA" id="ARBA00023186"/>
    </source>
</evidence>
<evidence type="ECO:0000256" key="5">
    <source>
        <dbReference type="ARBA" id="ARBA00023016"/>
    </source>
</evidence>
<evidence type="ECO:0000256" key="9">
    <source>
        <dbReference type="ARBA" id="ARBA00076414"/>
    </source>
</evidence>
<dbReference type="GO" id="GO:0000774">
    <property type="term" value="F:adenyl-nucleotide exchange factor activity"/>
    <property type="evidence" value="ECO:0007669"/>
    <property type="project" value="InterPro"/>
</dbReference>
<dbReference type="NCBIfam" id="NF010738">
    <property type="entry name" value="PRK14140.1"/>
    <property type="match status" value="1"/>
</dbReference>
<dbReference type="Proteomes" id="UP000271256">
    <property type="component" value="Unassembled WGS sequence"/>
</dbReference>
<dbReference type="RefSeq" id="WP_121450660.1">
    <property type="nucleotide sequence ID" value="NZ_RBWE01000001.1"/>
</dbReference>
<name>A0A494WSF2_9FIRM</name>
<sequence length="237" mass="26879">MEGQKVPQDIEAKETWPDGAAQESPPAGESGSEAQNAPAGQDGLPDDGQQPAGESRQEVDVKELERRLAEQTALAQDYFQRLARMQADFENYRRRMNREREEWFKYASQPLVAELLSVLDNFERALAAREEDPARVVAGVEMIYRQLKEILAREGLSPVPAVNEPFDPAKHEAIMQEETDAYPDNTVIEELRRGYYFKDRLLRPAMVKVARAVSSPEEQNQGQEKENKENNQTNSVC</sequence>
<keyword evidence="4 10" id="KW-0963">Cytoplasm</keyword>
<dbReference type="PRINTS" id="PR00773">
    <property type="entry name" value="GRPEPROTEIN"/>
</dbReference>
<comment type="subunit">
    <text evidence="3 10">Homodimer.</text>
</comment>
<dbReference type="PANTHER" id="PTHR21237">
    <property type="entry name" value="GRPE PROTEIN"/>
    <property type="match status" value="1"/>
</dbReference>
<dbReference type="Gene3D" id="2.30.22.10">
    <property type="entry name" value="Head domain of nucleotide exchange factor GrpE"/>
    <property type="match status" value="1"/>
</dbReference>
<dbReference type="InterPro" id="IPR013805">
    <property type="entry name" value="GrpE_CC"/>
</dbReference>
<keyword evidence="15" id="KW-1185">Reference proteome</keyword>